<evidence type="ECO:0000256" key="1">
    <source>
        <dbReference type="SAM" id="MobiDB-lite"/>
    </source>
</evidence>
<dbReference type="Gene3D" id="1.10.720.30">
    <property type="entry name" value="SAP domain"/>
    <property type="match status" value="1"/>
</dbReference>
<gene>
    <name evidence="3" type="ORF">BTJ68_13223</name>
</gene>
<evidence type="ECO:0000259" key="2">
    <source>
        <dbReference type="Pfam" id="PF02037"/>
    </source>
</evidence>
<dbReference type="VEuPathDB" id="FungiDB:BTJ68_13223"/>
<feature type="region of interest" description="Disordered" evidence="1">
    <location>
        <begin position="154"/>
        <end position="184"/>
    </location>
</feature>
<reference evidence="3 4" key="1">
    <citation type="submission" date="2017-01" db="EMBL/GenBank/DDBJ databases">
        <title>The recent genome duplication of the halophilic yeast Hortaea werneckii: insights from long-read sequencing.</title>
        <authorList>
            <person name="Sinha S."/>
            <person name="Flibotte S."/>
            <person name="Neira M."/>
            <person name="Lenassi M."/>
            <person name="Gostincar C."/>
            <person name="Stajich J.E."/>
            <person name="Nislow C.E."/>
        </authorList>
    </citation>
    <scope>NUCLEOTIDE SEQUENCE [LARGE SCALE GENOMIC DNA]</scope>
    <source>
        <strain evidence="3 4">EXF-2000</strain>
    </source>
</reference>
<feature type="compositionally biased region" description="Low complexity" evidence="1">
    <location>
        <begin position="174"/>
        <end position="184"/>
    </location>
</feature>
<protein>
    <recommendedName>
        <fullName evidence="2">SAP domain-containing protein</fullName>
    </recommendedName>
</protein>
<feature type="domain" description="SAP" evidence="2">
    <location>
        <begin position="122"/>
        <end position="149"/>
    </location>
</feature>
<dbReference type="OrthoDB" id="3993201at2759"/>
<dbReference type="AlphaFoldDB" id="A0A1Z5SS00"/>
<comment type="caution">
    <text evidence="3">The sequence shown here is derived from an EMBL/GenBank/DDBJ whole genome shotgun (WGS) entry which is preliminary data.</text>
</comment>
<sequence length="337" mass="36947">MYVGTVDSLSRPGTFPSSLLTFCSCSLRAKAETSRDALCTTLTSAANTLPQLTLTLTLSSTLIARLLPDIMAAPRSVQFIALRNLSRGSHQVRRLHMTGPSEYASPLLTQERPALSLPRDIAGLRAECRRRKIEATGHKQDLISRITAHEVAHSRAFSSAVEQTNKRPTPPEPQQQQETSPTSQMIRHFNTSRELKQPKDTSTMDFAYFPDLDPDHNVDANLLAMRVPIIPDNYSPPRTGAHAPEVEEMVVFKPQIVTASADAVYLPMADLSDGHAMNVDFHSMADRVASNLRRMRLPVEQQAGMMKQLWSDMIDDLFSVGGGVAATGKTTAAAARA</sequence>
<dbReference type="InParanoid" id="A0A1Z5SS00"/>
<feature type="compositionally biased region" description="Polar residues" evidence="1">
    <location>
        <begin position="156"/>
        <end position="167"/>
    </location>
</feature>
<dbReference type="InterPro" id="IPR036361">
    <property type="entry name" value="SAP_dom_sf"/>
</dbReference>
<dbReference type="Pfam" id="PF02037">
    <property type="entry name" value="SAP"/>
    <property type="match status" value="1"/>
</dbReference>
<dbReference type="InterPro" id="IPR003034">
    <property type="entry name" value="SAP_dom"/>
</dbReference>
<organism evidence="3 4">
    <name type="scientific">Hortaea werneckii EXF-2000</name>
    <dbReference type="NCBI Taxonomy" id="1157616"/>
    <lineage>
        <taxon>Eukaryota</taxon>
        <taxon>Fungi</taxon>
        <taxon>Dikarya</taxon>
        <taxon>Ascomycota</taxon>
        <taxon>Pezizomycotina</taxon>
        <taxon>Dothideomycetes</taxon>
        <taxon>Dothideomycetidae</taxon>
        <taxon>Mycosphaerellales</taxon>
        <taxon>Teratosphaeriaceae</taxon>
        <taxon>Hortaea</taxon>
    </lineage>
</organism>
<dbReference type="Proteomes" id="UP000194280">
    <property type="component" value="Unassembled WGS sequence"/>
</dbReference>
<dbReference type="EMBL" id="MUNK01000287">
    <property type="protein sequence ID" value="OTA23590.1"/>
    <property type="molecule type" value="Genomic_DNA"/>
</dbReference>
<evidence type="ECO:0000313" key="4">
    <source>
        <dbReference type="Proteomes" id="UP000194280"/>
    </source>
</evidence>
<name>A0A1Z5SS00_HORWE</name>
<keyword evidence="4" id="KW-1185">Reference proteome</keyword>
<accession>A0A1Z5SS00</accession>
<evidence type="ECO:0000313" key="3">
    <source>
        <dbReference type="EMBL" id="OTA23590.1"/>
    </source>
</evidence>
<proteinExistence type="predicted"/>